<name>A0AA41ZJS3_9GAMM</name>
<comment type="caution">
    <text evidence="3">The sequence shown here is derived from an EMBL/GenBank/DDBJ whole genome shotgun (WGS) entry which is preliminary data.</text>
</comment>
<dbReference type="Pfam" id="PF07486">
    <property type="entry name" value="Hydrolase_2"/>
    <property type="match status" value="1"/>
</dbReference>
<keyword evidence="4" id="KW-1185">Reference proteome</keyword>
<sequence>MTRRISLILGVLTMTLAPSLMAASSSQLAALAVKKAEILEQGASSSSPAHAPHVVLTKEGVKAADPLGQAPLDDPISCLSRSIYWEAKGAGRKEMEAVASVMMNRLGSSGFPDTICEVVQQGSETGHCQFSWWCDGRPDQVREPDEYDIAREIARRALNGTLPDPTHGALFFHQKNVFPYWADSFTKTAETRAFEFYRP</sequence>
<feature type="domain" description="Cell wall hydrolase SleB" evidence="2">
    <location>
        <begin position="91"/>
        <end position="197"/>
    </location>
</feature>
<gene>
    <name evidence="3" type="ORF">OQ287_13660</name>
</gene>
<dbReference type="EMBL" id="JAPIVE010000004">
    <property type="protein sequence ID" value="MCX2525288.1"/>
    <property type="molecule type" value="Genomic_DNA"/>
</dbReference>
<accession>A0AA41ZJS3</accession>
<evidence type="ECO:0000313" key="4">
    <source>
        <dbReference type="Proteomes" id="UP001165678"/>
    </source>
</evidence>
<dbReference type="InterPro" id="IPR042047">
    <property type="entry name" value="SleB_dom1"/>
</dbReference>
<evidence type="ECO:0000256" key="1">
    <source>
        <dbReference type="SAM" id="SignalP"/>
    </source>
</evidence>
<feature type="signal peptide" evidence="1">
    <location>
        <begin position="1"/>
        <end position="22"/>
    </location>
</feature>
<dbReference type="Proteomes" id="UP001165678">
    <property type="component" value="Unassembled WGS sequence"/>
</dbReference>
<proteinExistence type="predicted"/>
<organism evidence="3 4">
    <name type="scientific">Larsenimonas rhizosphaerae</name>
    <dbReference type="NCBI Taxonomy" id="2944682"/>
    <lineage>
        <taxon>Bacteria</taxon>
        <taxon>Pseudomonadati</taxon>
        <taxon>Pseudomonadota</taxon>
        <taxon>Gammaproteobacteria</taxon>
        <taxon>Oceanospirillales</taxon>
        <taxon>Halomonadaceae</taxon>
        <taxon>Larsenimonas</taxon>
    </lineage>
</organism>
<feature type="chain" id="PRO_5041458450" evidence="1">
    <location>
        <begin position="23"/>
        <end position="199"/>
    </location>
</feature>
<dbReference type="RefSeq" id="WP_250938329.1">
    <property type="nucleotide sequence ID" value="NZ_JAMLJK010000002.1"/>
</dbReference>
<dbReference type="Gene3D" id="1.10.10.2520">
    <property type="entry name" value="Cell wall hydrolase SleB, domain 1"/>
    <property type="match status" value="1"/>
</dbReference>
<reference evidence="3" key="1">
    <citation type="submission" date="2022-11" db="EMBL/GenBank/DDBJ databases">
        <title>Larsenimonas rhizosphaerae sp. nov., isolated from a tidal mudflat.</title>
        <authorList>
            <person name="Lee S.D."/>
            <person name="Kim I.S."/>
        </authorList>
    </citation>
    <scope>NUCLEOTIDE SEQUENCE</scope>
    <source>
        <strain evidence="3">GH2-1</strain>
    </source>
</reference>
<dbReference type="AlphaFoldDB" id="A0AA41ZJS3"/>
<evidence type="ECO:0000259" key="2">
    <source>
        <dbReference type="Pfam" id="PF07486"/>
    </source>
</evidence>
<keyword evidence="1" id="KW-0732">Signal</keyword>
<protein>
    <submittedName>
        <fullName evidence="3">Cell wall hydrolase</fullName>
    </submittedName>
</protein>
<evidence type="ECO:0000313" key="3">
    <source>
        <dbReference type="EMBL" id="MCX2525288.1"/>
    </source>
</evidence>
<dbReference type="GO" id="GO:0016787">
    <property type="term" value="F:hydrolase activity"/>
    <property type="evidence" value="ECO:0007669"/>
    <property type="project" value="UniProtKB-KW"/>
</dbReference>
<dbReference type="InterPro" id="IPR011105">
    <property type="entry name" value="Cell_wall_hydrolase_SleB"/>
</dbReference>
<keyword evidence="3" id="KW-0378">Hydrolase</keyword>